<dbReference type="Gene3D" id="1.10.1060.10">
    <property type="entry name" value="Alpha-helical ferredoxin"/>
    <property type="match status" value="1"/>
</dbReference>
<organism evidence="5 6">
    <name type="scientific">Blastochloris tepida</name>
    <dbReference type="NCBI Taxonomy" id="2233851"/>
    <lineage>
        <taxon>Bacteria</taxon>
        <taxon>Pseudomonadati</taxon>
        <taxon>Pseudomonadota</taxon>
        <taxon>Alphaproteobacteria</taxon>
        <taxon>Hyphomicrobiales</taxon>
        <taxon>Blastochloridaceae</taxon>
        <taxon>Blastochloris</taxon>
    </lineage>
</organism>
<dbReference type="InterPro" id="IPR028261">
    <property type="entry name" value="DPD_II"/>
</dbReference>
<dbReference type="GO" id="GO:0016491">
    <property type="term" value="F:oxidoreductase activity"/>
    <property type="evidence" value="ECO:0007669"/>
    <property type="project" value="InterPro"/>
</dbReference>
<dbReference type="Pfam" id="PF07992">
    <property type="entry name" value="Pyr_redox_2"/>
    <property type="match status" value="1"/>
</dbReference>
<accession>A0A348G4A8</accession>
<dbReference type="InterPro" id="IPR017900">
    <property type="entry name" value="4Fe4S_Fe_S_CS"/>
</dbReference>
<evidence type="ECO:0000313" key="5">
    <source>
        <dbReference type="EMBL" id="BBF94391.1"/>
    </source>
</evidence>
<gene>
    <name evidence="5" type="ORF">BLTE_30760</name>
</gene>
<dbReference type="OrthoDB" id="9803192at2"/>
<dbReference type="Proteomes" id="UP000266934">
    <property type="component" value="Chromosome"/>
</dbReference>
<dbReference type="RefSeq" id="WP_126401492.1">
    <property type="nucleotide sequence ID" value="NZ_AP018907.1"/>
</dbReference>
<keyword evidence="1" id="KW-0479">Metal-binding</keyword>
<evidence type="ECO:0000256" key="2">
    <source>
        <dbReference type="ARBA" id="ARBA00023004"/>
    </source>
</evidence>
<reference evidence="5 6" key="1">
    <citation type="submission" date="2018-08" db="EMBL/GenBank/DDBJ databases">
        <title>Complete genome sequencing of Blastochloris tepida GI.</title>
        <authorList>
            <person name="Tsukatani Y."/>
            <person name="Mori H."/>
        </authorList>
    </citation>
    <scope>NUCLEOTIDE SEQUENCE [LARGE SCALE GENOMIC DNA]</scope>
    <source>
        <strain evidence="5 6">GI</strain>
    </source>
</reference>
<protein>
    <submittedName>
        <fullName evidence="5">Glutamate synthase</fullName>
    </submittedName>
</protein>
<evidence type="ECO:0000256" key="1">
    <source>
        <dbReference type="ARBA" id="ARBA00022723"/>
    </source>
</evidence>
<dbReference type="InterPro" id="IPR009051">
    <property type="entry name" value="Helical_ferredxn"/>
</dbReference>
<dbReference type="PRINTS" id="PR00419">
    <property type="entry name" value="ADXRDTASE"/>
</dbReference>
<dbReference type="Pfam" id="PF14697">
    <property type="entry name" value="Fer4_21"/>
    <property type="match status" value="1"/>
</dbReference>
<dbReference type="PROSITE" id="PS00198">
    <property type="entry name" value="4FE4S_FER_1"/>
    <property type="match status" value="1"/>
</dbReference>
<proteinExistence type="predicted"/>
<dbReference type="KEGG" id="blag:BLTE_30760"/>
<dbReference type="NCBIfam" id="NF009410">
    <property type="entry name" value="PRK12771.1"/>
    <property type="match status" value="1"/>
</dbReference>
<dbReference type="Pfam" id="PF14691">
    <property type="entry name" value="Fer4_20"/>
    <property type="match status" value="1"/>
</dbReference>
<dbReference type="PROSITE" id="PS51379">
    <property type="entry name" value="4FE4S_FER_2"/>
    <property type="match status" value="2"/>
</dbReference>
<dbReference type="InterPro" id="IPR023753">
    <property type="entry name" value="FAD/NAD-binding_dom"/>
</dbReference>
<name>A0A348G4A8_9HYPH</name>
<keyword evidence="2" id="KW-0408">Iron</keyword>
<dbReference type="EMBL" id="AP018907">
    <property type="protein sequence ID" value="BBF94391.1"/>
    <property type="molecule type" value="Genomic_DNA"/>
</dbReference>
<dbReference type="AlphaFoldDB" id="A0A348G4A8"/>
<dbReference type="GO" id="GO:0051536">
    <property type="term" value="F:iron-sulfur cluster binding"/>
    <property type="evidence" value="ECO:0007669"/>
    <property type="project" value="UniProtKB-KW"/>
</dbReference>
<keyword evidence="3" id="KW-0411">Iron-sulfur</keyword>
<dbReference type="Gene3D" id="3.30.70.20">
    <property type="match status" value="1"/>
</dbReference>
<evidence type="ECO:0000256" key="3">
    <source>
        <dbReference type="ARBA" id="ARBA00023014"/>
    </source>
</evidence>
<sequence length="651" mass="70947">MSDVTSGEKLTFRRFETGKTMWAWDDLTEKIFQAGRSYRCPTYVHRTPPCQASCPSGHDIRGWLAIARGMDKPPVAGMPWQEYAFQRMVEANPFPAVMGRVCPAPCEDGCNRNEVDDFVGINAVEHYVGDWAIEHGLSLPAAAPLGGKTVAVIGGGPAGLSAAYFLRRAGHAVVIFEAHDQLGGMMRFGIPGYRTPRDKLDAEIGRILALGGIETRLNTRVGQDVAIADLEREFDAIFWAIGAQRGRPLPVPGADAENCITGIEFLDAFNRGWVFSTAMRIVVVGGGDTSIDVASVARRLGHITRANEHDVRPSTEFGHTAHDVAGTLRREGVRAVLTSLFPITEMTAAEREREDALREGIEIKGGIMPLEVIKDEAGRVAALRVCECTMKGMTPLPVDGTEFEIPCDMIISAIGQMADLADGLERLDSGRGAIAIDPVFQVKTMPKHFAGGDAVKPHLLTTAIGHGRIAAETIGDFLEGRLGDRRPKIDVRHFDMMAELEKRGLAPAPYDHRQARGTSAGNFAIHNYEDRSATQVVSHKDLFKGHFAHVPRARRAERHVEADAVLGDFAERIIGLTEEQARKEGERCMSCGLCLECDNCVIFCPQQAVSRVPKNQRAVGRYVTTDYAKCVGCQICADVCPTGYIQMGLGD</sequence>
<dbReference type="SUPFAM" id="SSF54862">
    <property type="entry name" value="4Fe-4S ferredoxins"/>
    <property type="match status" value="1"/>
</dbReference>
<dbReference type="InterPro" id="IPR036188">
    <property type="entry name" value="FAD/NAD-bd_sf"/>
</dbReference>
<dbReference type="Gene3D" id="3.50.50.60">
    <property type="entry name" value="FAD/NAD(P)-binding domain"/>
    <property type="match status" value="2"/>
</dbReference>
<dbReference type="SUPFAM" id="SSF51971">
    <property type="entry name" value="Nucleotide-binding domain"/>
    <property type="match status" value="1"/>
</dbReference>
<dbReference type="PANTHER" id="PTHR42783">
    <property type="entry name" value="GLUTAMATE SYNTHASE [NADPH] SMALL CHAIN"/>
    <property type="match status" value="1"/>
</dbReference>
<evidence type="ECO:0000313" key="6">
    <source>
        <dbReference type="Proteomes" id="UP000266934"/>
    </source>
</evidence>
<dbReference type="PANTHER" id="PTHR42783:SF3">
    <property type="entry name" value="GLUTAMATE SYNTHASE [NADPH] SMALL CHAIN-RELATED"/>
    <property type="match status" value="1"/>
</dbReference>
<feature type="domain" description="4Fe-4S ferredoxin-type" evidence="4">
    <location>
        <begin position="585"/>
        <end position="614"/>
    </location>
</feature>
<keyword evidence="6" id="KW-1185">Reference proteome</keyword>
<dbReference type="InterPro" id="IPR017896">
    <property type="entry name" value="4Fe4S_Fe-S-bd"/>
</dbReference>
<dbReference type="GO" id="GO:0046872">
    <property type="term" value="F:metal ion binding"/>
    <property type="evidence" value="ECO:0007669"/>
    <property type="project" value="UniProtKB-KW"/>
</dbReference>
<feature type="domain" description="4Fe-4S ferredoxin-type" evidence="4">
    <location>
        <begin position="621"/>
        <end position="650"/>
    </location>
</feature>
<evidence type="ECO:0000259" key="4">
    <source>
        <dbReference type="PROSITE" id="PS51379"/>
    </source>
</evidence>